<dbReference type="KEGG" id="dci:113469052"/>
<dbReference type="GeneID" id="113469052"/>
<feature type="compositionally biased region" description="Low complexity" evidence="1">
    <location>
        <begin position="62"/>
        <end position="75"/>
    </location>
</feature>
<gene>
    <name evidence="3" type="primary">LOC113469052</name>
</gene>
<dbReference type="RefSeq" id="XP_026682262.1">
    <property type="nucleotide sequence ID" value="XM_026826461.1"/>
</dbReference>
<dbReference type="PaxDb" id="121845-A0A3Q0J1A0"/>
<name>A0A3Q0J1A0_DIACI</name>
<feature type="compositionally biased region" description="Basic and acidic residues" evidence="1">
    <location>
        <begin position="543"/>
        <end position="583"/>
    </location>
</feature>
<dbReference type="Proteomes" id="UP000079169">
    <property type="component" value="Unplaced"/>
</dbReference>
<feature type="region of interest" description="Disordered" evidence="1">
    <location>
        <begin position="517"/>
        <end position="634"/>
    </location>
</feature>
<evidence type="ECO:0000313" key="2">
    <source>
        <dbReference type="Proteomes" id="UP000079169"/>
    </source>
</evidence>
<feature type="compositionally biased region" description="Basic and acidic residues" evidence="1">
    <location>
        <begin position="449"/>
        <end position="494"/>
    </location>
</feature>
<evidence type="ECO:0000313" key="3">
    <source>
        <dbReference type="RefSeq" id="XP_026682262.1"/>
    </source>
</evidence>
<feature type="region of interest" description="Disordered" evidence="1">
    <location>
        <begin position="1"/>
        <end position="169"/>
    </location>
</feature>
<keyword evidence="2" id="KW-1185">Reference proteome</keyword>
<organism evidence="2 3">
    <name type="scientific">Diaphorina citri</name>
    <name type="common">Asian citrus psyllid</name>
    <dbReference type="NCBI Taxonomy" id="121845"/>
    <lineage>
        <taxon>Eukaryota</taxon>
        <taxon>Metazoa</taxon>
        <taxon>Ecdysozoa</taxon>
        <taxon>Arthropoda</taxon>
        <taxon>Hexapoda</taxon>
        <taxon>Insecta</taxon>
        <taxon>Pterygota</taxon>
        <taxon>Neoptera</taxon>
        <taxon>Paraneoptera</taxon>
        <taxon>Hemiptera</taxon>
        <taxon>Sternorrhyncha</taxon>
        <taxon>Psylloidea</taxon>
        <taxon>Psyllidae</taxon>
        <taxon>Diaphorininae</taxon>
        <taxon>Diaphorina</taxon>
    </lineage>
</organism>
<feature type="region of interest" description="Disordered" evidence="1">
    <location>
        <begin position="280"/>
        <end position="500"/>
    </location>
</feature>
<feature type="compositionally biased region" description="Polar residues" evidence="1">
    <location>
        <begin position="361"/>
        <end position="414"/>
    </location>
</feature>
<protein>
    <submittedName>
        <fullName evidence="3">Hornerin-like</fullName>
    </submittedName>
</protein>
<sequence length="634" mass="67203">MYVQSAQETGRGHKGPSVGGGGSYPGISGTESSPSLPLGVPHYATFEPGTAPPSNPFGGPGNPSNGNGSSYGNPSTYQGVSFKRSENHFISRGHKGPSVGGSGSYPGISGTESSPSLPLGVPHYATFEPGTAPPSNPFGGPGNPSNGNGSSYGNPSTYQGVSGPGNQSTYQGIYRNPPGGVGGNISPVFQDLETNPVTKGSIEIPLEGLLMVWPTLGPPWDFPSFPRKMDSLDTLKCQLDSLAQEASASPHITVLGITRVPSLGQTEGYSPPLLGPLGQLSGTVAFQPSPYGQPSESSPFNQLSSYQPSGQPSTFGQPSPYGQPSESSPFNQLSSYQPSAPFNSHERNSSFADQISERSGPFNSQPERNGYNQHPSGRNSPFNNQLSERGAPFSSQPLDRNSFSHQPSDRNPYQPSGGGGRPSQFRPNYAPKTDWAANSGKRNASGGYTKREFAAKTEFSAKSEYGKSDFSPKKEFAKSEFSRSDFSPKKEFAKSEFSSKSATGEVYYGYRAKSVLGGSGTTAVGGHAGRGFGNGHPSGHGYQGREERGPSTHEKRENGNVFQGRDERSPNSYEKRESGHERSVGSGSGYESGHNYQGREERGTNSYEKRDQSGHDFQGRVGHGNQDSEERVPS</sequence>
<reference evidence="3" key="1">
    <citation type="submission" date="2025-08" db="UniProtKB">
        <authorList>
            <consortium name="RefSeq"/>
        </authorList>
    </citation>
    <scope>IDENTIFICATION</scope>
</reference>
<evidence type="ECO:0000256" key="1">
    <source>
        <dbReference type="SAM" id="MobiDB-lite"/>
    </source>
</evidence>
<accession>A0A3Q0J1A0</accession>
<feature type="compositionally biased region" description="Polar residues" evidence="1">
    <location>
        <begin position="284"/>
        <end position="342"/>
    </location>
</feature>
<feature type="compositionally biased region" description="Polar residues" evidence="1">
    <location>
        <begin position="157"/>
        <end position="169"/>
    </location>
</feature>
<proteinExistence type="predicted"/>
<dbReference type="AlphaFoldDB" id="A0A3Q0J1A0"/>
<feature type="compositionally biased region" description="Low complexity" evidence="1">
    <location>
        <begin position="143"/>
        <end position="156"/>
    </location>
</feature>
<feature type="compositionally biased region" description="Basic and acidic residues" evidence="1">
    <location>
        <begin position="597"/>
        <end position="618"/>
    </location>
</feature>
<feature type="compositionally biased region" description="Gly residues" evidence="1">
    <location>
        <begin position="526"/>
        <end position="542"/>
    </location>
</feature>